<keyword evidence="8" id="KW-0833">Ubl conjugation pathway</keyword>
<keyword evidence="9" id="KW-0862">Zinc</keyword>
<dbReference type="Proteomes" id="UP000005237">
    <property type="component" value="Unassembled WGS sequence"/>
</dbReference>
<reference evidence="17" key="1">
    <citation type="submission" date="2010-08" db="EMBL/GenBank/DDBJ databases">
        <authorList>
            <consortium name="Caenorhabditis japonica Sequencing Consortium"/>
            <person name="Wilson R.K."/>
        </authorList>
    </citation>
    <scope>NUCLEOTIDE SEQUENCE [LARGE SCALE GENOMIC DNA]</scope>
    <source>
        <strain evidence="17">DF5081</strain>
    </source>
</reference>
<keyword evidence="7 13" id="KW-0863">Zinc-finger</keyword>
<evidence type="ECO:0000256" key="13">
    <source>
        <dbReference type="PROSITE-ProRule" id="PRU00452"/>
    </source>
</evidence>
<dbReference type="PANTHER" id="PTHR21330:SF1">
    <property type="entry name" value="E3 SUMO-PROTEIN LIGASE NSE2"/>
    <property type="match status" value="1"/>
</dbReference>
<evidence type="ECO:0000313" key="17">
    <source>
        <dbReference type="Proteomes" id="UP000005237"/>
    </source>
</evidence>
<reference evidence="16" key="2">
    <citation type="submission" date="2022-06" db="UniProtKB">
        <authorList>
            <consortium name="EnsemblMetazoa"/>
        </authorList>
    </citation>
    <scope>IDENTIFICATION</scope>
    <source>
        <strain evidence="16">DF5081</strain>
    </source>
</reference>
<dbReference type="InterPro" id="IPR004181">
    <property type="entry name" value="Znf_MIZ"/>
</dbReference>
<keyword evidence="14" id="KW-0175">Coiled coil</keyword>
<evidence type="ECO:0000256" key="11">
    <source>
        <dbReference type="ARBA" id="ARBA00031731"/>
    </source>
</evidence>
<accession>A0A8R1E4D0</accession>
<dbReference type="PROSITE" id="PS51044">
    <property type="entry name" value="ZF_SP_RING"/>
    <property type="match status" value="1"/>
</dbReference>
<dbReference type="InterPro" id="IPR013083">
    <property type="entry name" value="Znf_RING/FYVE/PHD"/>
</dbReference>
<evidence type="ECO:0000256" key="4">
    <source>
        <dbReference type="ARBA" id="ARBA00020923"/>
    </source>
</evidence>
<evidence type="ECO:0000256" key="9">
    <source>
        <dbReference type="ARBA" id="ARBA00022833"/>
    </source>
</evidence>
<dbReference type="Pfam" id="PF11789">
    <property type="entry name" value="zf-Nse"/>
    <property type="match status" value="1"/>
</dbReference>
<evidence type="ECO:0000259" key="15">
    <source>
        <dbReference type="PROSITE" id="PS51044"/>
    </source>
</evidence>
<evidence type="ECO:0000256" key="12">
    <source>
        <dbReference type="ARBA" id="ARBA00032533"/>
    </source>
</evidence>
<dbReference type="GO" id="GO:0005634">
    <property type="term" value="C:nucleus"/>
    <property type="evidence" value="ECO:0007669"/>
    <property type="project" value="UniProtKB-SubCell"/>
</dbReference>
<organism evidence="16 17">
    <name type="scientific">Caenorhabditis japonica</name>
    <dbReference type="NCBI Taxonomy" id="281687"/>
    <lineage>
        <taxon>Eukaryota</taxon>
        <taxon>Metazoa</taxon>
        <taxon>Ecdysozoa</taxon>
        <taxon>Nematoda</taxon>
        <taxon>Chromadorea</taxon>
        <taxon>Rhabditida</taxon>
        <taxon>Rhabditina</taxon>
        <taxon>Rhabditomorpha</taxon>
        <taxon>Rhabditoidea</taxon>
        <taxon>Rhabditidae</taxon>
        <taxon>Peloderinae</taxon>
        <taxon>Caenorhabditis</taxon>
    </lineage>
</organism>
<dbReference type="Gene3D" id="3.30.40.10">
    <property type="entry name" value="Zinc/RING finger domain, C3HC4 (zinc finger)"/>
    <property type="match status" value="1"/>
</dbReference>
<dbReference type="GO" id="GO:0030915">
    <property type="term" value="C:Smc5-Smc6 complex"/>
    <property type="evidence" value="ECO:0007669"/>
    <property type="project" value="InterPro"/>
</dbReference>
<dbReference type="GO" id="GO:0000724">
    <property type="term" value="P:double-strand break repair via homologous recombination"/>
    <property type="evidence" value="ECO:0007669"/>
    <property type="project" value="InterPro"/>
</dbReference>
<keyword evidence="17" id="KW-1185">Reference proteome</keyword>
<dbReference type="EnsemblMetazoa" id="CJA18644.1">
    <property type="protein sequence ID" value="CJA18644.1"/>
    <property type="gene ID" value="WBGene00137847"/>
</dbReference>
<feature type="coiled-coil region" evidence="14">
    <location>
        <begin position="38"/>
        <end position="72"/>
    </location>
</feature>
<evidence type="ECO:0000256" key="2">
    <source>
        <dbReference type="ARBA" id="ARBA00004718"/>
    </source>
</evidence>
<keyword evidence="5" id="KW-0808">Transferase</keyword>
<evidence type="ECO:0000256" key="14">
    <source>
        <dbReference type="SAM" id="Coils"/>
    </source>
</evidence>
<protein>
    <recommendedName>
        <fullName evidence="4">E3 SUMO-protein ligase NSE2</fullName>
    </recommendedName>
    <alternativeName>
        <fullName evidence="11">E3 SUMO-protein transferase NSE2</fullName>
    </alternativeName>
    <alternativeName>
        <fullName evidence="12">Non-structural maintenance of chromosomes element 2 homolog</fullName>
    </alternativeName>
</protein>
<dbReference type="AlphaFoldDB" id="A0A8R1E4D0"/>
<evidence type="ECO:0000256" key="7">
    <source>
        <dbReference type="ARBA" id="ARBA00022771"/>
    </source>
</evidence>
<dbReference type="InterPro" id="IPR026846">
    <property type="entry name" value="Nse2(Mms21)"/>
</dbReference>
<proteinExistence type="inferred from homology"/>
<dbReference type="GO" id="GO:0016925">
    <property type="term" value="P:protein sumoylation"/>
    <property type="evidence" value="ECO:0007669"/>
    <property type="project" value="TreeGrafter"/>
</dbReference>
<comment type="pathway">
    <text evidence="2">Protein modification; protein sumoylation.</text>
</comment>
<feature type="domain" description="SP-RING-type" evidence="15">
    <location>
        <begin position="123"/>
        <end position="202"/>
    </location>
</feature>
<keyword evidence="10" id="KW-0539">Nucleus</keyword>
<comment type="similarity">
    <text evidence="3">Belongs to the NSE2 family.</text>
</comment>
<evidence type="ECO:0000313" key="16">
    <source>
        <dbReference type="EnsemblMetazoa" id="CJA18644.1"/>
    </source>
</evidence>
<evidence type="ECO:0000256" key="8">
    <source>
        <dbReference type="ARBA" id="ARBA00022786"/>
    </source>
</evidence>
<dbReference type="PANTHER" id="PTHR21330">
    <property type="entry name" value="E3 SUMO-PROTEIN LIGASE NSE2"/>
    <property type="match status" value="1"/>
</dbReference>
<name>A0A8R1E4D0_CAEJA</name>
<dbReference type="GO" id="GO:0061665">
    <property type="term" value="F:SUMO ligase activity"/>
    <property type="evidence" value="ECO:0007669"/>
    <property type="project" value="TreeGrafter"/>
</dbReference>
<dbReference type="GO" id="GO:0008270">
    <property type="term" value="F:zinc ion binding"/>
    <property type="evidence" value="ECO:0007669"/>
    <property type="project" value="UniProtKB-KW"/>
</dbReference>
<evidence type="ECO:0000256" key="10">
    <source>
        <dbReference type="ARBA" id="ARBA00023242"/>
    </source>
</evidence>
<dbReference type="OMA" id="MEVMQVQ"/>
<dbReference type="SUPFAM" id="SSF57850">
    <property type="entry name" value="RING/U-box"/>
    <property type="match status" value="1"/>
</dbReference>
<dbReference type="CDD" id="cd16651">
    <property type="entry name" value="SPL-RING_NSE2"/>
    <property type="match status" value="1"/>
</dbReference>
<evidence type="ECO:0000256" key="6">
    <source>
        <dbReference type="ARBA" id="ARBA00022723"/>
    </source>
</evidence>
<evidence type="ECO:0000256" key="1">
    <source>
        <dbReference type="ARBA" id="ARBA00004123"/>
    </source>
</evidence>
<sequence length="202" mass="23255">MSADFTNGMKALRRSLKKCAEDALHVHQHNSIMDETESEELKEILLESVKNMMNLESEAYKIEEIFDKLNEELKNGQEDMPSNAKMVEMWEAKMQKSRKKGGEVQVFKDIINAIENGDGAENSDDEMEVMQVQHSRKDPISKKDIVNPVINKKCGHVYDRDSIHEFAGKKRQIKCAMQGCSETIVISALEDYPEYWQNIKQQ</sequence>
<evidence type="ECO:0000256" key="5">
    <source>
        <dbReference type="ARBA" id="ARBA00022679"/>
    </source>
</evidence>
<comment type="subcellular location">
    <subcellularLocation>
        <location evidence="1">Nucleus</location>
    </subcellularLocation>
</comment>
<evidence type="ECO:0000256" key="3">
    <source>
        <dbReference type="ARBA" id="ARBA00008212"/>
    </source>
</evidence>
<keyword evidence="6" id="KW-0479">Metal-binding</keyword>